<organism evidence="2 3">
    <name type="scientific">Rhipicephalus sanguineus</name>
    <name type="common">Brown dog tick</name>
    <name type="synonym">Ixodes sanguineus</name>
    <dbReference type="NCBI Taxonomy" id="34632"/>
    <lineage>
        <taxon>Eukaryota</taxon>
        <taxon>Metazoa</taxon>
        <taxon>Ecdysozoa</taxon>
        <taxon>Arthropoda</taxon>
        <taxon>Chelicerata</taxon>
        <taxon>Arachnida</taxon>
        <taxon>Acari</taxon>
        <taxon>Parasitiformes</taxon>
        <taxon>Ixodida</taxon>
        <taxon>Ixodoidea</taxon>
        <taxon>Ixodidae</taxon>
        <taxon>Rhipicephalinae</taxon>
        <taxon>Rhipicephalus</taxon>
        <taxon>Rhipicephalus</taxon>
    </lineage>
</organism>
<dbReference type="Proteomes" id="UP000821837">
    <property type="component" value="Chromosome 5"/>
</dbReference>
<feature type="region of interest" description="Disordered" evidence="1">
    <location>
        <begin position="385"/>
        <end position="405"/>
    </location>
</feature>
<name>A0A9D4PQS9_RHISA</name>
<accession>A0A9D4PQS9</accession>
<gene>
    <name evidence="2" type="ORF">HPB52_004411</name>
</gene>
<evidence type="ECO:0000313" key="3">
    <source>
        <dbReference type="Proteomes" id="UP000821837"/>
    </source>
</evidence>
<dbReference type="AlphaFoldDB" id="A0A9D4PQS9"/>
<feature type="region of interest" description="Disordered" evidence="1">
    <location>
        <begin position="30"/>
        <end position="52"/>
    </location>
</feature>
<feature type="region of interest" description="Disordered" evidence="1">
    <location>
        <begin position="142"/>
        <end position="166"/>
    </location>
</feature>
<keyword evidence="3" id="KW-1185">Reference proteome</keyword>
<sequence length="405" mass="44480">MSCRQGPNTASKHERLMDELVQRLVSMSDAHDSKDAVPANPQQTDLGAGGEPGTTVTFAEEELSKQECLRGQAVTHLFPANEEFSPRLSADERRRSVHETLAHVRETLLEVLQDSPRAVTTGATATSTSGIFETMFPTRSDDASLPPLAADSKTASSSLQAPAAAPAAADLTMESISDQTTMESMQENVNPRVETRRYIVSDELCAIYEHIESRWAEVCAKLQADLNGRYDQFLADCRCCLEGEPGECERDQLRHEMADARRELIAEMKEVFRSTCEQFDDWRMRYLEREAPVVLLGAARGRPLPCVGRRPATGVELANLLQRLLRDAALLRKRSTESSDGQLDAIPPGFVGARGRRHDVILEPPPGFVGARGKRGSSVPLFLADLSDTAADPPRSQIDRPLGSQ</sequence>
<reference evidence="2" key="2">
    <citation type="submission" date="2021-09" db="EMBL/GenBank/DDBJ databases">
        <authorList>
            <person name="Jia N."/>
            <person name="Wang J."/>
            <person name="Shi W."/>
            <person name="Du L."/>
            <person name="Sun Y."/>
            <person name="Zhan W."/>
            <person name="Jiang J."/>
            <person name="Wang Q."/>
            <person name="Zhang B."/>
            <person name="Ji P."/>
            <person name="Sakyi L.B."/>
            <person name="Cui X."/>
            <person name="Yuan T."/>
            <person name="Jiang B."/>
            <person name="Yang W."/>
            <person name="Lam T.T.-Y."/>
            <person name="Chang Q."/>
            <person name="Ding S."/>
            <person name="Wang X."/>
            <person name="Zhu J."/>
            <person name="Ruan X."/>
            <person name="Zhao L."/>
            <person name="Wei J."/>
            <person name="Que T."/>
            <person name="Du C."/>
            <person name="Cheng J."/>
            <person name="Dai P."/>
            <person name="Han X."/>
            <person name="Huang E."/>
            <person name="Gao Y."/>
            <person name="Liu J."/>
            <person name="Shao H."/>
            <person name="Ye R."/>
            <person name="Li L."/>
            <person name="Wei W."/>
            <person name="Wang X."/>
            <person name="Wang C."/>
            <person name="Huo Q."/>
            <person name="Li W."/>
            <person name="Guo W."/>
            <person name="Chen H."/>
            <person name="Chen S."/>
            <person name="Zhou L."/>
            <person name="Zhou L."/>
            <person name="Ni X."/>
            <person name="Tian J."/>
            <person name="Zhou Y."/>
            <person name="Sheng Y."/>
            <person name="Liu T."/>
            <person name="Pan Y."/>
            <person name="Xia L."/>
            <person name="Li J."/>
            <person name="Zhao F."/>
            <person name="Cao W."/>
        </authorList>
    </citation>
    <scope>NUCLEOTIDE SEQUENCE</scope>
    <source>
        <strain evidence="2">Rsan-2018</strain>
        <tissue evidence="2">Larvae</tissue>
    </source>
</reference>
<proteinExistence type="predicted"/>
<dbReference type="VEuPathDB" id="VectorBase:RSAN_037727"/>
<dbReference type="EMBL" id="JABSTV010001251">
    <property type="protein sequence ID" value="KAH7951028.1"/>
    <property type="molecule type" value="Genomic_DNA"/>
</dbReference>
<comment type="caution">
    <text evidence="2">The sequence shown here is derived from an EMBL/GenBank/DDBJ whole genome shotgun (WGS) entry which is preliminary data.</text>
</comment>
<evidence type="ECO:0000313" key="2">
    <source>
        <dbReference type="EMBL" id="KAH7951028.1"/>
    </source>
</evidence>
<evidence type="ECO:0000256" key="1">
    <source>
        <dbReference type="SAM" id="MobiDB-lite"/>
    </source>
</evidence>
<protein>
    <submittedName>
        <fullName evidence="2">Uncharacterized protein</fullName>
    </submittedName>
</protein>
<reference evidence="2" key="1">
    <citation type="journal article" date="2020" name="Cell">
        <title>Large-Scale Comparative Analyses of Tick Genomes Elucidate Their Genetic Diversity and Vector Capacities.</title>
        <authorList>
            <consortium name="Tick Genome and Microbiome Consortium (TIGMIC)"/>
            <person name="Jia N."/>
            <person name="Wang J."/>
            <person name="Shi W."/>
            <person name="Du L."/>
            <person name="Sun Y."/>
            <person name="Zhan W."/>
            <person name="Jiang J.F."/>
            <person name="Wang Q."/>
            <person name="Zhang B."/>
            <person name="Ji P."/>
            <person name="Bell-Sakyi L."/>
            <person name="Cui X.M."/>
            <person name="Yuan T.T."/>
            <person name="Jiang B.G."/>
            <person name="Yang W.F."/>
            <person name="Lam T.T."/>
            <person name="Chang Q.C."/>
            <person name="Ding S.J."/>
            <person name="Wang X.J."/>
            <person name="Zhu J.G."/>
            <person name="Ruan X.D."/>
            <person name="Zhao L."/>
            <person name="Wei J.T."/>
            <person name="Ye R.Z."/>
            <person name="Que T.C."/>
            <person name="Du C.H."/>
            <person name="Zhou Y.H."/>
            <person name="Cheng J.X."/>
            <person name="Dai P.F."/>
            <person name="Guo W.B."/>
            <person name="Han X.H."/>
            <person name="Huang E.J."/>
            <person name="Li L.F."/>
            <person name="Wei W."/>
            <person name="Gao Y.C."/>
            <person name="Liu J.Z."/>
            <person name="Shao H.Z."/>
            <person name="Wang X."/>
            <person name="Wang C.C."/>
            <person name="Yang T.C."/>
            <person name="Huo Q.B."/>
            <person name="Li W."/>
            <person name="Chen H.Y."/>
            <person name="Chen S.E."/>
            <person name="Zhou L.G."/>
            <person name="Ni X.B."/>
            <person name="Tian J.H."/>
            <person name="Sheng Y."/>
            <person name="Liu T."/>
            <person name="Pan Y.S."/>
            <person name="Xia L.Y."/>
            <person name="Li J."/>
            <person name="Zhao F."/>
            <person name="Cao W.C."/>
        </authorList>
    </citation>
    <scope>NUCLEOTIDE SEQUENCE</scope>
    <source>
        <strain evidence="2">Rsan-2018</strain>
    </source>
</reference>